<dbReference type="Proteomes" id="UP001169713">
    <property type="component" value="Unassembled WGS sequence"/>
</dbReference>
<dbReference type="GO" id="GO:0016491">
    <property type="term" value="F:oxidoreductase activity"/>
    <property type="evidence" value="ECO:0007669"/>
    <property type="project" value="UniProtKB-KW"/>
</dbReference>
<comment type="cofactor">
    <cofactor evidence="1">
        <name>FAD</name>
        <dbReference type="ChEBI" id="CHEBI:57692"/>
    </cofactor>
</comment>
<dbReference type="InterPro" id="IPR023753">
    <property type="entry name" value="FAD/NAD-binding_dom"/>
</dbReference>
<proteinExistence type="predicted"/>
<dbReference type="InterPro" id="IPR036188">
    <property type="entry name" value="FAD/NAD-bd_sf"/>
</dbReference>
<reference evidence="6" key="1">
    <citation type="submission" date="2023-07" db="EMBL/GenBank/DDBJ databases">
        <title>Whole Genome Sequencing of Colonoscopy isolates.</title>
        <authorList>
            <person name="Surve S.V."/>
            <person name="Valls R.A."/>
            <person name="Barrak K.E."/>
            <person name="Gardner T.B."/>
            <person name="O'Toole G.A."/>
        </authorList>
    </citation>
    <scope>NUCLEOTIDE SEQUENCE</scope>
    <source>
        <strain evidence="6">GP0003</strain>
    </source>
</reference>
<gene>
    <name evidence="6" type="ORF">Q4436_04740</name>
</gene>
<evidence type="ECO:0000256" key="4">
    <source>
        <dbReference type="ARBA" id="ARBA00023002"/>
    </source>
</evidence>
<organism evidence="6 7">
    <name type="scientific">Lactobacillus paragasseri</name>
    <dbReference type="NCBI Taxonomy" id="2107999"/>
    <lineage>
        <taxon>Bacteria</taxon>
        <taxon>Bacillati</taxon>
        <taxon>Bacillota</taxon>
        <taxon>Bacilli</taxon>
        <taxon>Lactobacillales</taxon>
        <taxon>Lactobacillaceae</taxon>
        <taxon>Lactobacillus</taxon>
    </lineage>
</organism>
<evidence type="ECO:0000256" key="3">
    <source>
        <dbReference type="ARBA" id="ARBA00022630"/>
    </source>
</evidence>
<dbReference type="Pfam" id="PF07992">
    <property type="entry name" value="Pyr_redox_2"/>
    <property type="match status" value="1"/>
</dbReference>
<dbReference type="PRINTS" id="PR00469">
    <property type="entry name" value="PNDRDTASEII"/>
</dbReference>
<keyword evidence="4" id="KW-0560">Oxidoreductase</keyword>
<dbReference type="AlphaFoldDB" id="A0ABD5A0W1"/>
<evidence type="ECO:0000256" key="1">
    <source>
        <dbReference type="ARBA" id="ARBA00001974"/>
    </source>
</evidence>
<evidence type="ECO:0000259" key="5">
    <source>
        <dbReference type="Pfam" id="PF07992"/>
    </source>
</evidence>
<evidence type="ECO:0000313" key="7">
    <source>
        <dbReference type="Proteomes" id="UP001169713"/>
    </source>
</evidence>
<dbReference type="InterPro" id="IPR050097">
    <property type="entry name" value="Ferredoxin-NADP_redctase_2"/>
</dbReference>
<dbReference type="PANTHER" id="PTHR48105">
    <property type="entry name" value="THIOREDOXIN REDUCTASE 1-RELATED-RELATED"/>
    <property type="match status" value="1"/>
</dbReference>
<evidence type="ECO:0000313" key="6">
    <source>
        <dbReference type="EMBL" id="MDO6361428.1"/>
    </source>
</evidence>
<dbReference type="Gene3D" id="3.50.50.60">
    <property type="entry name" value="FAD/NAD(P)-binding domain"/>
    <property type="match status" value="4"/>
</dbReference>
<comment type="caution">
    <text evidence="6">The sequence shown here is derived from an EMBL/GenBank/DDBJ whole genome shotgun (WGS) entry which is preliminary data.</text>
</comment>
<name>A0ABD5A0W1_9LACO</name>
<dbReference type="RefSeq" id="WP_262334195.1">
    <property type="nucleotide sequence ID" value="NZ_JANZQG010000005.1"/>
</dbReference>
<evidence type="ECO:0000256" key="2">
    <source>
        <dbReference type="ARBA" id="ARBA00011738"/>
    </source>
</evidence>
<dbReference type="PRINTS" id="PR00368">
    <property type="entry name" value="FADPNR"/>
</dbReference>
<protein>
    <submittedName>
        <fullName evidence="6">FAD-dependent oxidoreductase</fullName>
    </submittedName>
</protein>
<feature type="domain" description="FAD/NAD(P)-binding" evidence="5">
    <location>
        <begin position="5"/>
        <end position="161"/>
    </location>
</feature>
<comment type="subunit">
    <text evidence="2">Homodimer.</text>
</comment>
<dbReference type="EMBL" id="JAUONS010000003">
    <property type="protein sequence ID" value="MDO6361428.1"/>
    <property type="molecule type" value="Genomic_DNA"/>
</dbReference>
<accession>A0ABD5A0W1</accession>
<sequence length="318" mass="35549">MNTKYDVVIIGAGPAGLYTSIILKKGTPMQVPNEPIKVAVVEAAKIGGLTQYAFIQITKKWAFSGNTLINTLYNEAVEGKVDFFKKTVVRKIKREKNGYFQLITNKETITAKYVVIATGILTFPTVLDTPKKTNIGLHTPEEMAKEVSNDYGWKNILVVGSNEHSIKNLSNRLKALKIFNQVDYEALSSQMTIEDRCYGLSKEKINAYDGILFDYNSYKLQNGSTYFLHDLNILQKNGFIKTNKFGETIVPGLFAVGSVTKPISGVPQAIYSGQVTGLYIGHLLEKTTIADPSGRFPFLPREENWKESFQHELEIEDS</sequence>
<keyword evidence="3" id="KW-0285">Flavoprotein</keyword>
<dbReference type="SUPFAM" id="SSF51905">
    <property type="entry name" value="FAD/NAD(P)-binding domain"/>
    <property type="match status" value="1"/>
</dbReference>